<name>A0A975BKB1_9BACT</name>
<gene>
    <name evidence="1" type="ORF">dnm_027120</name>
</gene>
<dbReference type="Proteomes" id="UP000663722">
    <property type="component" value="Chromosome"/>
</dbReference>
<sequence>MFSRSFCGCLVPFFFRAEIFRFSVSSGERHLSPPFYPKKLATKTQRHKGTTKRLRQTSCLRCRKNGRVPPFIRKN</sequence>
<protein>
    <submittedName>
        <fullName evidence="1">Uncharacterized protein</fullName>
    </submittedName>
</protein>
<keyword evidence="2" id="KW-1185">Reference proteome</keyword>
<dbReference type="KEGG" id="dmm:dnm_027120"/>
<reference evidence="1" key="1">
    <citation type="journal article" date="2021" name="Microb. Physiol.">
        <title>Proteogenomic Insights into the Physiology of Marine, Sulfate-Reducing, Filamentous Desulfonema limicola and Desulfonema magnum.</title>
        <authorList>
            <person name="Schnaars V."/>
            <person name="Wohlbrand L."/>
            <person name="Scheve S."/>
            <person name="Hinrichs C."/>
            <person name="Reinhardt R."/>
            <person name="Rabus R."/>
        </authorList>
    </citation>
    <scope>NUCLEOTIDE SEQUENCE</scope>
    <source>
        <strain evidence="1">4be13</strain>
    </source>
</reference>
<dbReference type="EMBL" id="CP061800">
    <property type="protein sequence ID" value="QTA86688.1"/>
    <property type="molecule type" value="Genomic_DNA"/>
</dbReference>
<accession>A0A975BKB1</accession>
<evidence type="ECO:0000313" key="2">
    <source>
        <dbReference type="Proteomes" id="UP000663722"/>
    </source>
</evidence>
<dbReference type="AlphaFoldDB" id="A0A975BKB1"/>
<proteinExistence type="predicted"/>
<evidence type="ECO:0000313" key="1">
    <source>
        <dbReference type="EMBL" id="QTA86688.1"/>
    </source>
</evidence>
<organism evidence="1 2">
    <name type="scientific">Desulfonema magnum</name>
    <dbReference type="NCBI Taxonomy" id="45655"/>
    <lineage>
        <taxon>Bacteria</taxon>
        <taxon>Pseudomonadati</taxon>
        <taxon>Thermodesulfobacteriota</taxon>
        <taxon>Desulfobacteria</taxon>
        <taxon>Desulfobacterales</taxon>
        <taxon>Desulfococcaceae</taxon>
        <taxon>Desulfonema</taxon>
    </lineage>
</organism>